<sequence length="241" mass="28070">MNSIDEFKKFLAENIHNFEGSGKENPFSVKTEFQVTPREYLRFAEDELSRNTPVSLINCVSHLKRALDCQLDTFFEVYNLRTLFKKRNIKIEKKLQFIGAIGFFNSRYLVRLNNVRNKVEHHYSIPDFEDIEVYFDLITAIVQLLELGTFDAAGCDFDCYEVESGVADLKIQYVRETTEIKIIGNELSSSKFQFVVKAADNIDDFAFCFRVLRQLNLLWDKQCEDYEYTLRELGLNAKSAA</sequence>
<dbReference type="AlphaFoldDB" id="A0A1I5VI34"/>
<evidence type="ECO:0000313" key="2">
    <source>
        <dbReference type="Proteomes" id="UP000182692"/>
    </source>
</evidence>
<name>A0A1I5VI34_9GAMM</name>
<organism evidence="1 2">
    <name type="scientific">Enterovibrio norvegicus DSM 15893</name>
    <dbReference type="NCBI Taxonomy" id="1121869"/>
    <lineage>
        <taxon>Bacteria</taxon>
        <taxon>Pseudomonadati</taxon>
        <taxon>Pseudomonadota</taxon>
        <taxon>Gammaproteobacteria</taxon>
        <taxon>Vibrionales</taxon>
        <taxon>Vibrionaceae</taxon>
        <taxon>Enterovibrio</taxon>
    </lineage>
</organism>
<protein>
    <submittedName>
        <fullName evidence="1">Uncharacterized protein</fullName>
    </submittedName>
</protein>
<dbReference type="OrthoDB" id="7061404at2"/>
<dbReference type="EMBL" id="FOWR01000038">
    <property type="protein sequence ID" value="SFQ07113.1"/>
    <property type="molecule type" value="Genomic_DNA"/>
</dbReference>
<gene>
    <name evidence="1" type="ORF">SAMN03084138_03959</name>
</gene>
<accession>A0A1I5VI34</accession>
<reference evidence="1 2" key="1">
    <citation type="submission" date="2016-10" db="EMBL/GenBank/DDBJ databases">
        <authorList>
            <person name="de Groot N.N."/>
        </authorList>
    </citation>
    <scope>NUCLEOTIDE SEQUENCE [LARGE SCALE GENOMIC DNA]</scope>
    <source>
        <strain evidence="1 2">DSM 15893</strain>
    </source>
</reference>
<dbReference type="GeneID" id="35873132"/>
<dbReference type="Proteomes" id="UP000182692">
    <property type="component" value="Unassembled WGS sequence"/>
</dbReference>
<proteinExistence type="predicted"/>
<dbReference type="RefSeq" id="WP_074928320.1">
    <property type="nucleotide sequence ID" value="NZ_FOWR01000038.1"/>
</dbReference>
<evidence type="ECO:0000313" key="1">
    <source>
        <dbReference type="EMBL" id="SFQ07113.1"/>
    </source>
</evidence>
<dbReference type="STRING" id="1121869.SAMN03084138_03959"/>